<evidence type="ECO:0000313" key="2">
    <source>
        <dbReference type="Proteomes" id="UP000654075"/>
    </source>
</evidence>
<protein>
    <submittedName>
        <fullName evidence="1">Uncharacterized protein</fullName>
    </submittedName>
</protein>
<name>A0A813DS28_POLGL</name>
<dbReference type="EMBL" id="CAJNNV010003513">
    <property type="protein sequence ID" value="CAE8589149.1"/>
    <property type="molecule type" value="Genomic_DNA"/>
</dbReference>
<evidence type="ECO:0000313" key="1">
    <source>
        <dbReference type="EMBL" id="CAE8589149.1"/>
    </source>
</evidence>
<dbReference type="Proteomes" id="UP000654075">
    <property type="component" value="Unassembled WGS sequence"/>
</dbReference>
<dbReference type="AlphaFoldDB" id="A0A813DS28"/>
<reference evidence="1" key="1">
    <citation type="submission" date="2021-02" db="EMBL/GenBank/DDBJ databases">
        <authorList>
            <person name="Dougan E. K."/>
            <person name="Rhodes N."/>
            <person name="Thang M."/>
            <person name="Chan C."/>
        </authorList>
    </citation>
    <scope>NUCLEOTIDE SEQUENCE</scope>
</reference>
<sequence>MGSGQRVGDGFLVENALSVFIIKMRCAGYNPFLRKLPSLDHKLAECQKRSICRIGHATADQLPANELAEFDYLQEPAGSRCSLQGACVAEARLHLLRGSLGPPLEAVGWLSSLTMSYHLHAYDGEGNMVWATSVNAFPDGDVDVRPPTLAQFGVQEELDKLMTEGTEQNCYLFQVAQACYP</sequence>
<keyword evidence="2" id="KW-1185">Reference proteome</keyword>
<organism evidence="1 2">
    <name type="scientific">Polarella glacialis</name>
    <name type="common">Dinoflagellate</name>
    <dbReference type="NCBI Taxonomy" id="89957"/>
    <lineage>
        <taxon>Eukaryota</taxon>
        <taxon>Sar</taxon>
        <taxon>Alveolata</taxon>
        <taxon>Dinophyceae</taxon>
        <taxon>Suessiales</taxon>
        <taxon>Suessiaceae</taxon>
        <taxon>Polarella</taxon>
    </lineage>
</organism>
<comment type="caution">
    <text evidence="1">The sequence shown here is derived from an EMBL/GenBank/DDBJ whole genome shotgun (WGS) entry which is preliminary data.</text>
</comment>
<gene>
    <name evidence="1" type="ORF">PGLA1383_LOCUS7927</name>
</gene>
<proteinExistence type="predicted"/>
<accession>A0A813DS28</accession>